<keyword evidence="4" id="KW-0560">Oxidoreductase</keyword>
<evidence type="ECO:0000256" key="1">
    <source>
        <dbReference type="ARBA" id="ARBA00001954"/>
    </source>
</evidence>
<dbReference type="PANTHER" id="PTHR10543">
    <property type="entry name" value="BETA-CAROTENE DIOXYGENASE"/>
    <property type="match status" value="1"/>
</dbReference>
<dbReference type="Proteomes" id="UP000830835">
    <property type="component" value="Unassembled WGS sequence"/>
</dbReference>
<evidence type="ECO:0000256" key="3">
    <source>
        <dbReference type="ARBA" id="ARBA00022723"/>
    </source>
</evidence>
<keyword evidence="5" id="KW-0408">Iron</keyword>
<comment type="similarity">
    <text evidence="2">Belongs to the carotenoid oxygenase family.</text>
</comment>
<sequence>MVTATPTYSTADWQLGYRSLTTEQEYWIPEIEGRIPAGLRGTLFRNGPGKLEAGSQRYGHPFDGDGMICAITFVEGKAHFRNRFVRTREFEAEEKAGRVLYRGVFGTQKPGGWWTNFLDLKFKNPANTNVIYQGDKLLALWEASAPYRLNPADLTTEGIETFAGGISPHQPFTAHPRRDPKTGDLIAFGVRAALNSTLLFYRLDSQGRLTEKRDFQIPGFAFLHDFVWTPQYRIFFQNPVVFNPLPFVLGWQSAGTCLTLKRGEPTRIWLFPNSRDPLHPIQLETEPGFVFHFVNGYEVGEQVIVDAILYEEYPALEPNADYLHIDFTQVPAGKLWRFYLDPKAGSAKQELLLDRSVEFPAIHPAQMGGSHRYIYIGATHAPGPNAPLQAILKLDTETGRTQQYSFAPRGFVGEPVFIPYPASQGEEEGWIVTVIFDAASQCSQVVVLEAQDLAAGPIARIPLRHHIPYGLHGSFTPQVWVN</sequence>
<dbReference type="Pfam" id="PF03055">
    <property type="entry name" value="RPE65"/>
    <property type="match status" value="1"/>
</dbReference>
<proteinExistence type="inferred from homology"/>
<evidence type="ECO:0000256" key="2">
    <source>
        <dbReference type="ARBA" id="ARBA00006787"/>
    </source>
</evidence>
<reference evidence="6" key="1">
    <citation type="submission" date="2021-02" db="EMBL/GenBank/DDBJ databases">
        <title>The CRISPR/cas machinery reduction and long-range gene transfer in the hot spring cyanobacterium Synechococcus.</title>
        <authorList>
            <person name="Dvorak P."/>
            <person name="Jahodarova E."/>
            <person name="Hasler P."/>
            <person name="Poulickova A."/>
        </authorList>
    </citation>
    <scope>NUCLEOTIDE SEQUENCE</scope>
    <source>
        <strain evidence="6">Rupite</strain>
    </source>
</reference>
<gene>
    <name evidence="6" type="ORF">JX360_00425</name>
</gene>
<dbReference type="InterPro" id="IPR004294">
    <property type="entry name" value="Carotenoid_Oase"/>
</dbReference>
<evidence type="ECO:0000313" key="7">
    <source>
        <dbReference type="Proteomes" id="UP000830835"/>
    </source>
</evidence>
<evidence type="ECO:0000256" key="4">
    <source>
        <dbReference type="ARBA" id="ARBA00023002"/>
    </source>
</evidence>
<dbReference type="EMBL" id="JAFIRA010000001">
    <property type="protein sequence ID" value="MCJ2541382.1"/>
    <property type="molecule type" value="Genomic_DNA"/>
</dbReference>
<evidence type="ECO:0000256" key="5">
    <source>
        <dbReference type="ARBA" id="ARBA00023004"/>
    </source>
</evidence>
<dbReference type="RefSeq" id="WP_244348382.1">
    <property type="nucleotide sequence ID" value="NZ_JAFIRA010000001.1"/>
</dbReference>
<comment type="caution">
    <text evidence="6">The sequence shown here is derived from an EMBL/GenBank/DDBJ whole genome shotgun (WGS) entry which is preliminary data.</text>
</comment>
<name>A0ABT0C6G8_THEVL</name>
<dbReference type="PANTHER" id="PTHR10543:SF89">
    <property type="entry name" value="CAROTENOID 9,10(9',10')-CLEAVAGE DIOXYGENASE 1"/>
    <property type="match status" value="1"/>
</dbReference>
<protein>
    <submittedName>
        <fullName evidence="6">Carotenoid oxygenase family protein</fullName>
    </submittedName>
</protein>
<organism evidence="6 7">
    <name type="scientific">Thermostichus vulcanus str. 'Rupite'</name>
    <dbReference type="NCBI Taxonomy" id="2813851"/>
    <lineage>
        <taxon>Bacteria</taxon>
        <taxon>Bacillati</taxon>
        <taxon>Cyanobacteriota</taxon>
        <taxon>Cyanophyceae</taxon>
        <taxon>Thermostichales</taxon>
        <taxon>Thermostichaceae</taxon>
        <taxon>Thermostichus</taxon>
    </lineage>
</organism>
<keyword evidence="7" id="KW-1185">Reference proteome</keyword>
<comment type="cofactor">
    <cofactor evidence="1">
        <name>Fe(2+)</name>
        <dbReference type="ChEBI" id="CHEBI:29033"/>
    </cofactor>
</comment>
<keyword evidence="3" id="KW-0479">Metal-binding</keyword>
<evidence type="ECO:0000313" key="6">
    <source>
        <dbReference type="EMBL" id="MCJ2541382.1"/>
    </source>
</evidence>
<accession>A0ABT0C6G8</accession>